<dbReference type="Pfam" id="PF02569">
    <property type="entry name" value="Pantoate_ligase"/>
    <property type="match status" value="1"/>
</dbReference>
<evidence type="ECO:0000256" key="7">
    <source>
        <dbReference type="ARBA" id="ARBA00048258"/>
    </source>
</evidence>
<dbReference type="PANTHER" id="PTHR21299">
    <property type="entry name" value="CYTIDYLATE KINASE/PANTOATE-BETA-ALANINE LIGASE"/>
    <property type="match status" value="1"/>
</dbReference>
<dbReference type="NCBIfam" id="TIGR00018">
    <property type="entry name" value="panC"/>
    <property type="match status" value="1"/>
</dbReference>
<comment type="function">
    <text evidence="8">Catalyzes the condensation of pantoate with beta-alanine in an ATP-dependent reaction via a pantoyl-adenylate intermediate.</text>
</comment>
<feature type="binding site" evidence="8">
    <location>
        <position position="78"/>
    </location>
    <ligand>
        <name>(R)-pantoate</name>
        <dbReference type="ChEBI" id="CHEBI:15980"/>
    </ligand>
</feature>
<comment type="subunit">
    <text evidence="8">Homodimer.</text>
</comment>
<dbReference type="PANTHER" id="PTHR21299:SF1">
    <property type="entry name" value="PANTOATE--BETA-ALANINE LIGASE"/>
    <property type="match status" value="1"/>
</dbReference>
<dbReference type="AlphaFoldDB" id="A0A1Z4BTC1"/>
<sequence>MHISIKLYKFAPKKDFISMIYTQQKELHLLMETLRNQGKTIGLVPTMGALHDGHLSLVKKAKEENDIAVVSIFVNPTQFNNPTDLEKYPRTLTADADKIAQYSKEVIIFAPAVSDIYGDEVVAQPFDFAGLDKVMEGTSRPGHFDGVGTIVKKLFEIVMPNKAYFGEKDYQQLLIIQQMVRQTGLPVTIVPCPIVRNSEGLALSSRNALLSEAMIHRASFIYRTLLAAKERFATYTPTEVEAWVVDTFDKEPDFTLEYFTITDAHTLQHATTKEAGKEYRAFIVVHAEGVRLIDNLAM</sequence>
<evidence type="ECO:0000256" key="2">
    <source>
        <dbReference type="ARBA" id="ARBA00009256"/>
    </source>
</evidence>
<dbReference type="UniPathway" id="UPA00028">
    <property type="reaction ID" value="UER00005"/>
</dbReference>
<evidence type="ECO:0000256" key="4">
    <source>
        <dbReference type="ARBA" id="ARBA00022655"/>
    </source>
</evidence>
<evidence type="ECO:0000256" key="6">
    <source>
        <dbReference type="ARBA" id="ARBA00022840"/>
    </source>
</evidence>
<comment type="catalytic activity">
    <reaction evidence="7 8">
        <text>(R)-pantoate + beta-alanine + ATP = (R)-pantothenate + AMP + diphosphate + H(+)</text>
        <dbReference type="Rhea" id="RHEA:10912"/>
        <dbReference type="ChEBI" id="CHEBI:15378"/>
        <dbReference type="ChEBI" id="CHEBI:15980"/>
        <dbReference type="ChEBI" id="CHEBI:29032"/>
        <dbReference type="ChEBI" id="CHEBI:30616"/>
        <dbReference type="ChEBI" id="CHEBI:33019"/>
        <dbReference type="ChEBI" id="CHEBI:57966"/>
        <dbReference type="ChEBI" id="CHEBI:456215"/>
        <dbReference type="EC" id="6.3.2.1"/>
    </reaction>
</comment>
<name>A0A1Z4BTC1_9FLAO</name>
<dbReference type="InterPro" id="IPR004821">
    <property type="entry name" value="Cyt_trans-like"/>
</dbReference>
<dbReference type="EC" id="6.3.2.1" evidence="8"/>
<comment type="pathway">
    <text evidence="1 8">Cofactor biosynthesis; (R)-pantothenate biosynthesis; (R)-pantothenate from (R)-pantoate and beta-alanine: step 1/1.</text>
</comment>
<dbReference type="NCBIfam" id="TIGR00125">
    <property type="entry name" value="cyt_tran_rel"/>
    <property type="match status" value="1"/>
</dbReference>
<dbReference type="InterPro" id="IPR003721">
    <property type="entry name" value="Pantoate_ligase"/>
</dbReference>
<keyword evidence="4 8" id="KW-0566">Pantothenate biosynthesis</keyword>
<dbReference type="Gene3D" id="3.40.50.620">
    <property type="entry name" value="HUPs"/>
    <property type="match status" value="1"/>
</dbReference>
<dbReference type="InterPro" id="IPR042176">
    <property type="entry name" value="Pantoate_ligase_C"/>
</dbReference>
<gene>
    <name evidence="8" type="primary">panC</name>
    <name evidence="9" type="ORF">CBG49_12525</name>
</gene>
<comment type="subcellular location">
    <subcellularLocation>
        <location evidence="8">Cytoplasm</location>
    </subcellularLocation>
</comment>
<reference evidence="10" key="1">
    <citation type="submission" date="2017-06" db="EMBL/GenBank/DDBJ databases">
        <title>Complete genome sequence of Capnocytophaga sp. KCOM 1579 (=ChDC OS43) isolated from a human refractory periapical abscess lesion.</title>
        <authorList>
            <person name="Kook J.-K."/>
            <person name="Park S.-N."/>
            <person name="Lim Y.K."/>
            <person name="Roh H."/>
        </authorList>
    </citation>
    <scope>NUCLEOTIDE SEQUENCE [LARGE SCALE GENOMIC DNA]</scope>
    <source>
        <strain evidence="10">ChDC OS43</strain>
    </source>
</reference>
<dbReference type="Gene3D" id="3.30.1300.10">
    <property type="entry name" value="Pantoate-beta-alanine ligase, C-terminal domain"/>
    <property type="match status" value="1"/>
</dbReference>
<keyword evidence="3 8" id="KW-0436">Ligase</keyword>
<keyword evidence="5 8" id="KW-0547">Nucleotide-binding</keyword>
<evidence type="ECO:0000256" key="1">
    <source>
        <dbReference type="ARBA" id="ARBA00004990"/>
    </source>
</evidence>
<feature type="binding site" evidence="8">
    <location>
        <begin position="203"/>
        <end position="206"/>
    </location>
    <ligand>
        <name>ATP</name>
        <dbReference type="ChEBI" id="CHEBI:30616"/>
    </ligand>
</feature>
<keyword evidence="8" id="KW-0963">Cytoplasm</keyword>
<proteinExistence type="inferred from homology"/>
<dbReference type="SUPFAM" id="SSF52374">
    <property type="entry name" value="Nucleotidylyl transferase"/>
    <property type="match status" value="1"/>
</dbReference>
<evidence type="ECO:0000256" key="5">
    <source>
        <dbReference type="ARBA" id="ARBA00022741"/>
    </source>
</evidence>
<evidence type="ECO:0000256" key="8">
    <source>
        <dbReference type="HAMAP-Rule" id="MF_00158"/>
    </source>
</evidence>
<feature type="binding site" evidence="8">
    <location>
        <begin position="47"/>
        <end position="54"/>
    </location>
    <ligand>
        <name>ATP</name>
        <dbReference type="ChEBI" id="CHEBI:30616"/>
    </ligand>
</feature>
<feature type="active site" description="Proton donor" evidence="8">
    <location>
        <position position="54"/>
    </location>
</feature>
<dbReference type="KEGG" id="capn:CBG49_12525"/>
<accession>A0A1Z4BTC1</accession>
<evidence type="ECO:0000313" key="10">
    <source>
        <dbReference type="Proteomes" id="UP000197007"/>
    </source>
</evidence>
<dbReference type="Proteomes" id="UP000197007">
    <property type="component" value="Chromosome"/>
</dbReference>
<dbReference type="HAMAP" id="MF_00158">
    <property type="entry name" value="PanC"/>
    <property type="match status" value="1"/>
</dbReference>
<feature type="binding site" evidence="8">
    <location>
        <position position="172"/>
    </location>
    <ligand>
        <name>(R)-pantoate</name>
        <dbReference type="ChEBI" id="CHEBI:15980"/>
    </ligand>
</feature>
<comment type="miscellaneous">
    <text evidence="8">The reaction proceeds by a bi uni uni bi ping pong mechanism.</text>
</comment>
<evidence type="ECO:0000313" key="9">
    <source>
        <dbReference type="EMBL" id="ASF44555.1"/>
    </source>
</evidence>
<organism evidence="9 10">
    <name type="scientific">Capnocytophaga endodontalis</name>
    <dbReference type="NCBI Taxonomy" id="2708117"/>
    <lineage>
        <taxon>Bacteria</taxon>
        <taxon>Pseudomonadati</taxon>
        <taxon>Bacteroidota</taxon>
        <taxon>Flavobacteriia</taxon>
        <taxon>Flavobacteriales</taxon>
        <taxon>Flavobacteriaceae</taxon>
        <taxon>Capnocytophaga</taxon>
    </lineage>
</organism>
<comment type="similarity">
    <text evidence="2 8">Belongs to the pantothenate synthetase family.</text>
</comment>
<feature type="binding site" evidence="8">
    <location>
        <position position="78"/>
    </location>
    <ligand>
        <name>beta-alanine</name>
        <dbReference type="ChEBI" id="CHEBI:57966"/>
    </ligand>
</feature>
<keyword evidence="10" id="KW-1185">Reference proteome</keyword>
<dbReference type="GO" id="GO:0004592">
    <property type="term" value="F:pantoate-beta-alanine ligase activity"/>
    <property type="evidence" value="ECO:0007669"/>
    <property type="project" value="UniProtKB-UniRule"/>
</dbReference>
<protein>
    <recommendedName>
        <fullName evidence="8">Pantothenate synthetase</fullName>
        <shortName evidence="8">PS</shortName>
        <ecNumber evidence="8">6.3.2.1</ecNumber>
    </recommendedName>
    <alternativeName>
        <fullName evidence="8">Pantoate--beta-alanine ligase</fullName>
    </alternativeName>
    <alternativeName>
        <fullName evidence="8">Pantoate-activating enzyme</fullName>
    </alternativeName>
</protein>
<feature type="binding site" evidence="8">
    <location>
        <begin position="166"/>
        <end position="169"/>
    </location>
    <ligand>
        <name>ATP</name>
        <dbReference type="ChEBI" id="CHEBI:30616"/>
    </ligand>
</feature>
<dbReference type="GO" id="GO:0015940">
    <property type="term" value="P:pantothenate biosynthetic process"/>
    <property type="evidence" value="ECO:0007669"/>
    <property type="project" value="UniProtKB-UniRule"/>
</dbReference>
<keyword evidence="6 8" id="KW-0067">ATP-binding</keyword>
<dbReference type="InterPro" id="IPR014729">
    <property type="entry name" value="Rossmann-like_a/b/a_fold"/>
</dbReference>
<evidence type="ECO:0000256" key="3">
    <source>
        <dbReference type="ARBA" id="ARBA00022598"/>
    </source>
</evidence>
<dbReference type="EMBL" id="CP022022">
    <property type="protein sequence ID" value="ASF44555.1"/>
    <property type="molecule type" value="Genomic_DNA"/>
</dbReference>
<feature type="binding site" evidence="8">
    <location>
        <position position="195"/>
    </location>
    <ligand>
        <name>ATP</name>
        <dbReference type="ChEBI" id="CHEBI:30616"/>
    </ligand>
</feature>
<dbReference type="GO" id="GO:0005829">
    <property type="term" value="C:cytosol"/>
    <property type="evidence" value="ECO:0007669"/>
    <property type="project" value="TreeGrafter"/>
</dbReference>
<dbReference type="GO" id="GO:0005524">
    <property type="term" value="F:ATP binding"/>
    <property type="evidence" value="ECO:0007669"/>
    <property type="project" value="UniProtKB-KW"/>
</dbReference>